<protein>
    <submittedName>
        <fullName evidence="3">Caspase family protein</fullName>
    </submittedName>
</protein>
<dbReference type="PANTHER" id="PTHR22576:SF37">
    <property type="entry name" value="MUCOSA-ASSOCIATED LYMPHOID TISSUE LYMPHOMA TRANSLOCATION PROTEIN 1"/>
    <property type="match status" value="1"/>
</dbReference>
<gene>
    <name evidence="3" type="ORF">OE647_02380</name>
</gene>
<dbReference type="Pfam" id="PF00656">
    <property type="entry name" value="Peptidase_C14"/>
    <property type="match status" value="1"/>
</dbReference>
<feature type="domain" description="Caspase family p20" evidence="2">
    <location>
        <begin position="68"/>
        <end position="201"/>
    </location>
</feature>
<dbReference type="InterPro" id="IPR029030">
    <property type="entry name" value="Caspase-like_dom_sf"/>
</dbReference>
<dbReference type="EMBL" id="JAOWLA010000002">
    <property type="protein sequence ID" value="MCV2863580.1"/>
    <property type="molecule type" value="Genomic_DNA"/>
</dbReference>
<reference evidence="3 4" key="1">
    <citation type="submission" date="2022-10" db="EMBL/GenBank/DDBJ databases">
        <title>Defluviimonas sp. nov., isolated from ocean surface water.</title>
        <authorList>
            <person name="He W."/>
            <person name="Wang L."/>
            <person name="Zhang D.-F."/>
        </authorList>
    </citation>
    <scope>NUCLEOTIDE SEQUENCE [LARGE SCALE GENOMIC DNA]</scope>
    <source>
        <strain evidence="3 4">WL0075</strain>
    </source>
</reference>
<evidence type="ECO:0000259" key="2">
    <source>
        <dbReference type="PROSITE" id="PS50208"/>
    </source>
</evidence>
<feature type="compositionally biased region" description="Basic and acidic residues" evidence="1">
    <location>
        <begin position="1"/>
        <end position="13"/>
    </location>
</feature>
<dbReference type="Proteomes" id="UP001652503">
    <property type="component" value="Unassembled WGS sequence"/>
</dbReference>
<sequence length="586" mass="61648">MDGSLRMRRDSAMPRKGQLRAISPQTPVDPPRIATPDFHNWYSEDGMRILAVAAFAFTLVLSAGLAQAKQVALVIGNDAYQSVPALEKAGGDARAVSALLGAQGYDVIADFDVTRRNMARDIAEFVGRIEPGDTALIYYSGHGVEIEGENYLLPVDITSPEAGGENFIKLESFALSNLLDTVRSSGARATLVFLDACRNNPFAAGGTKRAIGQARGLGRITAPEGTFVVFSAGAGQTALDALDDQDRDPNSVFTRLLLPKLTRQDMELRAMIAELRVEVRDLAKTRNHAQFPAYYDELLGEFYFAGGSAQPVDTAVPSDTSQIRDDFRLAMELGTRDALEGFLRRHGDSGDFSVDLAERALESLGREESAPSARLASTSQVEEAPPPASAAEAEAEAARALMRDTQAELNRLGCSAGGADGIAGARTRAAWDRYRAASGSALAKTALGSPAALTELKGAKPGTCPAAQVATGRAPETAPGTVVETGTTRAAAQLDVSGTWQWVANCALLVRVSGWTRLSPMADGSWAASAGNSLGAQGSGSGTLSGSTLTLRMRWSNGIKEVATMHFAGNDFTSTSSAGCTGAGHR</sequence>
<dbReference type="PANTHER" id="PTHR22576">
    <property type="entry name" value="MUCOSA ASSOCIATED LYMPHOID TISSUE LYMPHOMA TRANSLOCATION PROTEIN 1/PARACASPASE"/>
    <property type="match status" value="1"/>
</dbReference>
<dbReference type="SUPFAM" id="SSF52129">
    <property type="entry name" value="Caspase-like"/>
    <property type="match status" value="1"/>
</dbReference>
<dbReference type="Gene3D" id="3.40.50.1460">
    <property type="match status" value="1"/>
</dbReference>
<evidence type="ECO:0000313" key="4">
    <source>
        <dbReference type="Proteomes" id="UP001652503"/>
    </source>
</evidence>
<evidence type="ECO:0000313" key="3">
    <source>
        <dbReference type="EMBL" id="MCV2863580.1"/>
    </source>
</evidence>
<organism evidence="3 4">
    <name type="scientific">Albidovulum sediminicola</name>
    <dbReference type="NCBI Taxonomy" id="2984331"/>
    <lineage>
        <taxon>Bacteria</taxon>
        <taxon>Pseudomonadati</taxon>
        <taxon>Pseudomonadota</taxon>
        <taxon>Alphaproteobacteria</taxon>
        <taxon>Rhodobacterales</taxon>
        <taxon>Paracoccaceae</taxon>
        <taxon>Albidovulum</taxon>
    </lineage>
</organism>
<dbReference type="PROSITE" id="PS50208">
    <property type="entry name" value="CASPASE_P20"/>
    <property type="match status" value="1"/>
</dbReference>
<evidence type="ECO:0000256" key="1">
    <source>
        <dbReference type="SAM" id="MobiDB-lite"/>
    </source>
</evidence>
<feature type="region of interest" description="Disordered" evidence="1">
    <location>
        <begin position="363"/>
        <end position="395"/>
    </location>
</feature>
<keyword evidence="4" id="KW-1185">Reference proteome</keyword>
<feature type="region of interest" description="Disordered" evidence="1">
    <location>
        <begin position="1"/>
        <end position="30"/>
    </location>
</feature>
<name>A0ABT2YXI0_9RHOB</name>
<accession>A0ABT2YXI0</accession>
<comment type="caution">
    <text evidence="3">The sequence shown here is derived from an EMBL/GenBank/DDBJ whole genome shotgun (WGS) entry which is preliminary data.</text>
</comment>
<proteinExistence type="predicted"/>
<dbReference type="InterPro" id="IPR052039">
    <property type="entry name" value="Caspase-related_regulators"/>
</dbReference>
<dbReference type="InterPro" id="IPR001309">
    <property type="entry name" value="Pept_C14_p20"/>
</dbReference>
<dbReference type="InterPro" id="IPR011600">
    <property type="entry name" value="Pept_C14_caspase"/>
</dbReference>